<dbReference type="Proteomes" id="UP000234323">
    <property type="component" value="Unassembled WGS sequence"/>
</dbReference>
<name>A0A2I1GEM5_9GLOM</name>
<proteinExistence type="predicted"/>
<sequence length="156" mass="18724">MTFEIFLRRPFNTCLNFCTVFEHDINKHYEEESEDWWEVYRSYKYETTDNLGDLFRVEAQVINKQHAELNDLQKAVQLLAAGTIQHQDDDLVDVKQYQRIHVFQYSVRGMLIDEYEEERLAINWKSIYLINGNILANTKIVNLMNWVLKFCTHNII</sequence>
<dbReference type="EMBL" id="LLXI01000362">
    <property type="protein sequence ID" value="PKY45071.1"/>
    <property type="molecule type" value="Genomic_DNA"/>
</dbReference>
<evidence type="ECO:0000313" key="2">
    <source>
        <dbReference type="Proteomes" id="UP000234323"/>
    </source>
</evidence>
<dbReference type="AlphaFoldDB" id="A0A2I1GEM5"/>
<comment type="caution">
    <text evidence="1">The sequence shown here is derived from an EMBL/GenBank/DDBJ whole genome shotgun (WGS) entry which is preliminary data.</text>
</comment>
<dbReference type="OrthoDB" id="2381513at2759"/>
<organism evidence="1 2">
    <name type="scientific">Rhizophagus irregularis</name>
    <dbReference type="NCBI Taxonomy" id="588596"/>
    <lineage>
        <taxon>Eukaryota</taxon>
        <taxon>Fungi</taxon>
        <taxon>Fungi incertae sedis</taxon>
        <taxon>Mucoromycota</taxon>
        <taxon>Glomeromycotina</taxon>
        <taxon>Glomeromycetes</taxon>
        <taxon>Glomerales</taxon>
        <taxon>Glomeraceae</taxon>
        <taxon>Rhizophagus</taxon>
    </lineage>
</organism>
<evidence type="ECO:0000313" key="1">
    <source>
        <dbReference type="EMBL" id="PKY45071.1"/>
    </source>
</evidence>
<gene>
    <name evidence="1" type="ORF">RhiirA4_542314</name>
</gene>
<protein>
    <submittedName>
        <fullName evidence="1">Uncharacterized protein</fullName>
    </submittedName>
</protein>
<dbReference type="VEuPathDB" id="FungiDB:FUN_023464"/>
<dbReference type="VEuPathDB" id="FungiDB:RhiirA1_436874"/>
<reference evidence="1 2" key="1">
    <citation type="submission" date="2015-10" db="EMBL/GenBank/DDBJ databases">
        <title>Genome analyses suggest a sexual origin of heterokaryosis in a supposedly ancient asexual fungus.</title>
        <authorList>
            <person name="Ropars J."/>
            <person name="Sedzielewska K."/>
            <person name="Noel J."/>
            <person name="Charron P."/>
            <person name="Farinelli L."/>
            <person name="Marton T."/>
            <person name="Kruger M."/>
            <person name="Pelin A."/>
            <person name="Brachmann A."/>
            <person name="Corradi N."/>
        </authorList>
    </citation>
    <scope>NUCLEOTIDE SEQUENCE [LARGE SCALE GENOMIC DNA]</scope>
    <source>
        <strain evidence="1 2">A4</strain>
    </source>
</reference>
<keyword evidence="2" id="KW-1185">Reference proteome</keyword>
<accession>A0A2I1GEM5</accession>